<dbReference type="Proteomes" id="UP000494256">
    <property type="component" value="Unassembled WGS sequence"/>
</dbReference>
<dbReference type="EMBL" id="CADEBD010000288">
    <property type="protein sequence ID" value="CAB3231096.1"/>
    <property type="molecule type" value="Genomic_DNA"/>
</dbReference>
<proteinExistence type="predicted"/>
<dbReference type="AlphaFoldDB" id="A0A8S0ZIG0"/>
<gene>
    <name evidence="1" type="ORF">APLA_LOCUS4945</name>
</gene>
<organism evidence="1 2">
    <name type="scientific">Arctia plantaginis</name>
    <name type="common">Wood tiger moth</name>
    <name type="synonym">Phalaena plantaginis</name>
    <dbReference type="NCBI Taxonomy" id="874455"/>
    <lineage>
        <taxon>Eukaryota</taxon>
        <taxon>Metazoa</taxon>
        <taxon>Ecdysozoa</taxon>
        <taxon>Arthropoda</taxon>
        <taxon>Hexapoda</taxon>
        <taxon>Insecta</taxon>
        <taxon>Pterygota</taxon>
        <taxon>Neoptera</taxon>
        <taxon>Endopterygota</taxon>
        <taxon>Lepidoptera</taxon>
        <taxon>Glossata</taxon>
        <taxon>Ditrysia</taxon>
        <taxon>Noctuoidea</taxon>
        <taxon>Erebidae</taxon>
        <taxon>Arctiinae</taxon>
        <taxon>Arctia</taxon>
    </lineage>
</organism>
<evidence type="ECO:0000313" key="1">
    <source>
        <dbReference type="EMBL" id="CAB3231096.1"/>
    </source>
</evidence>
<comment type="caution">
    <text evidence="1">The sequence shown here is derived from an EMBL/GenBank/DDBJ whole genome shotgun (WGS) entry which is preliminary data.</text>
</comment>
<accession>A0A8S0ZIG0</accession>
<dbReference type="OrthoDB" id="10251209at2759"/>
<reference evidence="1 2" key="1">
    <citation type="submission" date="2020-04" db="EMBL/GenBank/DDBJ databases">
        <authorList>
            <person name="Wallbank WR R."/>
            <person name="Pardo Diaz C."/>
            <person name="Kozak K."/>
            <person name="Martin S."/>
            <person name="Jiggins C."/>
            <person name="Moest M."/>
            <person name="Warren A I."/>
            <person name="Byers J.R.P. K."/>
            <person name="Montejo-Kovacevich G."/>
            <person name="Yen C E."/>
        </authorList>
    </citation>
    <scope>NUCLEOTIDE SEQUENCE [LARGE SCALE GENOMIC DNA]</scope>
</reference>
<evidence type="ECO:0000313" key="2">
    <source>
        <dbReference type="Proteomes" id="UP000494256"/>
    </source>
</evidence>
<protein>
    <submittedName>
        <fullName evidence="1">Uncharacterized protein</fullName>
    </submittedName>
</protein>
<sequence length="111" mass="12522">MVLYRDTRRTMATLLYKLSQWSWATTPAAFREQLDGSDKREPYLNIYECDSFVLPVTVAASIKINQRAAINLVGRQLCVDLRDMETSINGKNVKAVIDRPAVANESRCDGP</sequence>
<name>A0A8S0ZIG0_ARCPL</name>